<protein>
    <submittedName>
        <fullName evidence="4">Phage tail tape measure protein</fullName>
    </submittedName>
</protein>
<sequence length="986" mass="104821">MTTIAELGIRVESGDAVSAATDLDRLVDAGGRAEKAAAGVEQSARKAGQALKEQAGDVSALLGEIDPTVKALGRLDELEKRLSQQRKLGNLDPATFSEYRSKIQQSRDDLGRFDEALGRTGVSAKQTAAAMRMLPAQFSDIFVSLQGGQAPLTVFLQQGSQIKDSFGGIGAATKAMGGYLLELINPATVSVAAIAGLGYAFYDAQREMGAFSRAIFTGVNRSGQTVESLNQIATTVGKVTGSFGGARDAVISLSSGLAGSSTQIQNLATAAVAISEITGKGVEEVATSLEKSGKNATDSAAKISEQYGLLTFEQYEVIKALDDQGEHQRALDVLSENLNTAAQERLKKYRESLSDIERDWNSIKKAISNAYAEVKAEVAPNEAQQADIARRILERRQEGGFLGALSNLFSFGDNTNQALRTVVSNSEEKAKATERETQAQTDLNNANRDLIRISRELDSQLDNVSPTKKRADAYKKLNEQFFELMSASARSGKESPLLAGVQYDGNKFFGGAYDSLAAGIEKRLKDKPGPKAPTYREDAGTKALDQARQQYSVLQQQNGLIGAQVGEMQKLGEAGQALVRWEQQLADIKGKQTLTADQKSLLANQDLITAQLKRNAGLEREMQLRKVATEEAQKLSAFETNLNSQLQRDSVGLSNNLGGMGLGDVARQRMQERFGVEQRYQQQMDNLLQQRNEGRISPELYQKENDALQRALDKRLAMQEKYYGDVDAAQADWSLGAQAAWANYQEQAMNVAGQMQTAFGSLYDGLTDAAVEWAFGAEETFGDVAVSFAKMLAKMAVQAAASNVFSSILGTVGTSLIGAGAGAAASAGSAGAGGFDFGLGGASSGMTYTPTFSDGGFTGPGGKYEPAGIVHGGEFVLRKEVVSQPGMLDWLETLNTRGYAEGGLVSAITPQAIPRQISGAGSPSPVVIQQEISIEGGGGQAGAGAADMGAVAQAYAKAAKDGAQQEIAKQLKRGGMIWTAINRPVR</sequence>
<dbReference type="EMBL" id="JAZDQP010000017">
    <property type="protein sequence ID" value="MEE1869091.1"/>
    <property type="molecule type" value="Genomic_DNA"/>
</dbReference>
<organism evidence="4 5">
    <name type="scientific">Pseudomonas auratipiscis</name>
    <dbReference type="NCBI Taxonomy" id="3115853"/>
    <lineage>
        <taxon>Bacteria</taxon>
        <taxon>Pseudomonadati</taxon>
        <taxon>Pseudomonadota</taxon>
        <taxon>Gammaproteobacteria</taxon>
        <taxon>Pseudomonadales</taxon>
        <taxon>Pseudomonadaceae</taxon>
        <taxon>Pseudomonas</taxon>
    </lineage>
</organism>
<comment type="caution">
    <text evidence="4">The sequence shown here is derived from an EMBL/GenBank/DDBJ whole genome shotgun (WGS) entry which is preliminary data.</text>
</comment>
<dbReference type="RefSeq" id="WP_330080584.1">
    <property type="nucleotide sequence ID" value="NZ_JAZDCU010000015.1"/>
</dbReference>
<dbReference type="Pfam" id="PF06791">
    <property type="entry name" value="TMP_2"/>
    <property type="match status" value="1"/>
</dbReference>
<feature type="domain" description="Bacteriophage tail tape measure N-terminal" evidence="2">
    <location>
        <begin position="117"/>
        <end position="319"/>
    </location>
</feature>
<name>A0AB35X1A9_9PSED</name>
<accession>A0AB35X1A9</accession>
<keyword evidence="5" id="KW-1185">Reference proteome</keyword>
<dbReference type="NCBIfam" id="TIGR01541">
    <property type="entry name" value="tape_meas_lam_C"/>
    <property type="match status" value="1"/>
</dbReference>
<dbReference type="AlphaFoldDB" id="A0AB35X1A9"/>
<dbReference type="Pfam" id="PF09718">
    <property type="entry name" value="Tape_meas_lam_C"/>
    <property type="match status" value="1"/>
</dbReference>
<evidence type="ECO:0000256" key="1">
    <source>
        <dbReference type="SAM" id="Coils"/>
    </source>
</evidence>
<dbReference type="Proteomes" id="UP001307839">
    <property type="component" value="Unassembled WGS sequence"/>
</dbReference>
<evidence type="ECO:0000259" key="2">
    <source>
        <dbReference type="Pfam" id="PF06791"/>
    </source>
</evidence>
<reference evidence="4 5" key="1">
    <citation type="submission" date="2024-01" db="EMBL/GenBank/DDBJ databases">
        <title>Unpublished Manusciprt.</title>
        <authorList>
            <person name="Duman M."/>
            <person name="Valdes E.G."/>
            <person name="Ajmi N."/>
            <person name="Altun S."/>
            <person name="Saticioglu I.B."/>
        </authorList>
    </citation>
    <scope>NUCLEOTIDE SEQUENCE [LARGE SCALE GENOMIC DNA]</scope>
    <source>
        <strain evidence="4 5">120P</strain>
    </source>
</reference>
<evidence type="ECO:0000259" key="3">
    <source>
        <dbReference type="Pfam" id="PF09718"/>
    </source>
</evidence>
<evidence type="ECO:0000313" key="5">
    <source>
        <dbReference type="Proteomes" id="UP001307839"/>
    </source>
</evidence>
<dbReference type="InterPro" id="IPR009628">
    <property type="entry name" value="Phage_tape_measure_N"/>
</dbReference>
<proteinExistence type="predicted"/>
<dbReference type="InterPro" id="IPR006431">
    <property type="entry name" value="Phage_tape_meas_C"/>
</dbReference>
<feature type="coiled-coil region" evidence="1">
    <location>
        <begin position="416"/>
        <end position="463"/>
    </location>
</feature>
<evidence type="ECO:0000313" key="4">
    <source>
        <dbReference type="EMBL" id="MEE1869091.1"/>
    </source>
</evidence>
<dbReference type="Pfam" id="PF24622">
    <property type="entry name" value="TMP_4"/>
    <property type="match status" value="1"/>
</dbReference>
<keyword evidence="1" id="KW-0175">Coiled coil</keyword>
<feature type="domain" description="Bacteriophage tail tape measure C-terminal" evidence="3">
    <location>
        <begin position="732"/>
        <end position="805"/>
    </location>
</feature>
<gene>
    <name evidence="4" type="ORF">V0R53_22145</name>
</gene>